<dbReference type="PROSITE" id="PS50977">
    <property type="entry name" value="HTH_TETR_2"/>
    <property type="match status" value="1"/>
</dbReference>
<keyword evidence="9" id="KW-1185">Reference proteome</keyword>
<dbReference type="PANTHER" id="PTHR30055:SF151">
    <property type="entry name" value="TRANSCRIPTIONAL REGULATORY PROTEIN"/>
    <property type="match status" value="1"/>
</dbReference>
<dbReference type="PANTHER" id="PTHR30055">
    <property type="entry name" value="HTH-TYPE TRANSCRIPTIONAL REGULATOR RUTR"/>
    <property type="match status" value="1"/>
</dbReference>
<evidence type="ECO:0000256" key="1">
    <source>
        <dbReference type="ARBA" id="ARBA00022491"/>
    </source>
</evidence>
<keyword evidence="1" id="KW-0678">Repressor</keyword>
<evidence type="ECO:0000313" key="9">
    <source>
        <dbReference type="Proteomes" id="UP000676967"/>
    </source>
</evidence>
<evidence type="ECO:0000256" key="2">
    <source>
        <dbReference type="ARBA" id="ARBA00023015"/>
    </source>
</evidence>
<accession>A0ABM7LXF1</accession>
<dbReference type="Proteomes" id="UP000676967">
    <property type="component" value="Chromosome"/>
</dbReference>
<keyword evidence="2" id="KW-0805">Transcription regulation</keyword>
<evidence type="ECO:0000256" key="4">
    <source>
        <dbReference type="ARBA" id="ARBA00023163"/>
    </source>
</evidence>
<evidence type="ECO:0000256" key="6">
    <source>
        <dbReference type="SAM" id="Coils"/>
    </source>
</evidence>
<dbReference type="InterPro" id="IPR004111">
    <property type="entry name" value="Repressor_TetR_C"/>
</dbReference>
<feature type="coiled-coil region" evidence="6">
    <location>
        <begin position="162"/>
        <end position="189"/>
    </location>
</feature>
<dbReference type="Gene3D" id="1.10.357.10">
    <property type="entry name" value="Tetracycline Repressor, domain 2"/>
    <property type="match status" value="1"/>
</dbReference>
<name>A0ABM7LXF1_9ACTN</name>
<keyword evidence="3 5" id="KW-0238">DNA-binding</keyword>
<dbReference type="InterPro" id="IPR003012">
    <property type="entry name" value="Tet_transcr_reg_TetR"/>
</dbReference>
<dbReference type="InterPro" id="IPR036271">
    <property type="entry name" value="Tet_transcr_reg_TetR-rel_C_sf"/>
</dbReference>
<evidence type="ECO:0000313" key="8">
    <source>
        <dbReference type="EMBL" id="BCJ44000.1"/>
    </source>
</evidence>
<dbReference type="SUPFAM" id="SSF48498">
    <property type="entry name" value="Tetracyclin repressor-like, C-terminal domain"/>
    <property type="match status" value="1"/>
</dbReference>
<organism evidence="8 9">
    <name type="scientific">Actinoplanes ianthinogenes</name>
    <dbReference type="NCBI Taxonomy" id="122358"/>
    <lineage>
        <taxon>Bacteria</taxon>
        <taxon>Bacillati</taxon>
        <taxon>Actinomycetota</taxon>
        <taxon>Actinomycetes</taxon>
        <taxon>Micromonosporales</taxon>
        <taxon>Micromonosporaceae</taxon>
        <taxon>Actinoplanes</taxon>
    </lineage>
</organism>
<dbReference type="Pfam" id="PF00440">
    <property type="entry name" value="TetR_N"/>
    <property type="match status" value="1"/>
</dbReference>
<gene>
    <name evidence="8" type="ORF">Aiant_46570</name>
</gene>
<dbReference type="Pfam" id="PF02909">
    <property type="entry name" value="TetR_C_1"/>
    <property type="match status" value="1"/>
</dbReference>
<keyword evidence="6" id="KW-0175">Coiled coil</keyword>
<evidence type="ECO:0000256" key="3">
    <source>
        <dbReference type="ARBA" id="ARBA00023125"/>
    </source>
</evidence>
<reference evidence="8 9" key="1">
    <citation type="submission" date="2020-08" db="EMBL/GenBank/DDBJ databases">
        <title>Whole genome shotgun sequence of Actinoplanes ianthinogenes NBRC 13996.</title>
        <authorList>
            <person name="Komaki H."/>
            <person name="Tamura T."/>
        </authorList>
    </citation>
    <scope>NUCLEOTIDE SEQUENCE [LARGE SCALE GENOMIC DNA]</scope>
    <source>
        <strain evidence="8 9">NBRC 13996</strain>
    </source>
</reference>
<evidence type="ECO:0000259" key="7">
    <source>
        <dbReference type="PROSITE" id="PS50977"/>
    </source>
</evidence>
<keyword evidence="4" id="KW-0804">Transcription</keyword>
<feature type="domain" description="HTH tetR-type" evidence="7">
    <location>
        <begin position="18"/>
        <end position="78"/>
    </location>
</feature>
<dbReference type="InterPro" id="IPR050109">
    <property type="entry name" value="HTH-type_TetR-like_transc_reg"/>
</dbReference>
<dbReference type="PRINTS" id="PR00400">
    <property type="entry name" value="TETREPRESSOR"/>
</dbReference>
<dbReference type="InterPro" id="IPR001647">
    <property type="entry name" value="HTH_TetR"/>
</dbReference>
<dbReference type="PRINTS" id="PR00455">
    <property type="entry name" value="HTHTETR"/>
</dbReference>
<dbReference type="EMBL" id="AP023356">
    <property type="protein sequence ID" value="BCJ44000.1"/>
    <property type="molecule type" value="Genomic_DNA"/>
</dbReference>
<proteinExistence type="predicted"/>
<dbReference type="InterPro" id="IPR009057">
    <property type="entry name" value="Homeodomain-like_sf"/>
</dbReference>
<feature type="DNA-binding region" description="H-T-H motif" evidence="5">
    <location>
        <begin position="41"/>
        <end position="60"/>
    </location>
</feature>
<dbReference type="SUPFAM" id="SSF46689">
    <property type="entry name" value="Homeodomain-like"/>
    <property type="match status" value="1"/>
</dbReference>
<evidence type="ECO:0000256" key="5">
    <source>
        <dbReference type="PROSITE-ProRule" id="PRU00335"/>
    </source>
</evidence>
<protein>
    <submittedName>
        <fullName evidence="8">Transcriptional regulator</fullName>
    </submittedName>
</protein>
<sequence length="239" mass="27080">MKTSPWSPLPDRQPARVQLDREQIIDAALRISDAEGIDAVSTRRVAAEFGTGPSSLYAHVANKDELLRLMFDRVCGEIELPAREPGRWQAQIRQLMLETHEILQAHNDLARVALASIPTGPNALRASEWMLGLLIQGGMPPHYGAWSIERIFLYVTADAYENSIWRARKRHLNQSKDEAEQQVKAELKEYFADLPDERFPYLRANPDAMTSGTVQERFEWGLDLLIDGLARHVVREPTG</sequence>
<dbReference type="RefSeq" id="WP_189334605.1">
    <property type="nucleotide sequence ID" value="NZ_AP023356.1"/>
</dbReference>